<proteinExistence type="predicted"/>
<keyword evidence="2" id="KW-1185">Reference proteome</keyword>
<gene>
    <name evidence="1" type="ORF">WJX84_011479</name>
</gene>
<evidence type="ECO:0000313" key="2">
    <source>
        <dbReference type="Proteomes" id="UP001485043"/>
    </source>
</evidence>
<evidence type="ECO:0000313" key="1">
    <source>
        <dbReference type="EMBL" id="KAK9849023.1"/>
    </source>
</evidence>
<dbReference type="AlphaFoldDB" id="A0AAW1SMJ8"/>
<comment type="caution">
    <text evidence="1">The sequence shown here is derived from an EMBL/GenBank/DDBJ whole genome shotgun (WGS) entry which is preliminary data.</text>
</comment>
<dbReference type="EMBL" id="JALJOV010001366">
    <property type="protein sequence ID" value="KAK9849023.1"/>
    <property type="molecule type" value="Genomic_DNA"/>
</dbReference>
<protein>
    <submittedName>
        <fullName evidence="1">Uncharacterized protein</fullName>
    </submittedName>
</protein>
<reference evidence="1 2" key="1">
    <citation type="journal article" date="2024" name="Nat. Commun.">
        <title>Phylogenomics reveals the evolutionary origins of lichenization in chlorophyte algae.</title>
        <authorList>
            <person name="Puginier C."/>
            <person name="Libourel C."/>
            <person name="Otte J."/>
            <person name="Skaloud P."/>
            <person name="Haon M."/>
            <person name="Grisel S."/>
            <person name="Petersen M."/>
            <person name="Berrin J.G."/>
            <person name="Delaux P.M."/>
            <person name="Dal Grande F."/>
            <person name="Keller J."/>
        </authorList>
    </citation>
    <scope>NUCLEOTIDE SEQUENCE [LARGE SCALE GENOMIC DNA]</scope>
    <source>
        <strain evidence="1 2">SAG 2523</strain>
    </source>
</reference>
<name>A0AAW1SMJ8_9CHLO</name>
<organism evidence="1 2">
    <name type="scientific">Apatococcus fuscideae</name>
    <dbReference type="NCBI Taxonomy" id="2026836"/>
    <lineage>
        <taxon>Eukaryota</taxon>
        <taxon>Viridiplantae</taxon>
        <taxon>Chlorophyta</taxon>
        <taxon>core chlorophytes</taxon>
        <taxon>Trebouxiophyceae</taxon>
        <taxon>Chlorellales</taxon>
        <taxon>Chlorellaceae</taxon>
        <taxon>Apatococcus</taxon>
    </lineage>
</organism>
<dbReference type="Proteomes" id="UP001485043">
    <property type="component" value="Unassembled WGS sequence"/>
</dbReference>
<sequence>MKSRGIEDNSSGNNEAARHSSCTAVLALTLQQQHQGFDNFAIKRWNPFPERRDRECKFTVRQCLSCLHDFSFLVLLPS</sequence>
<accession>A0AAW1SMJ8</accession>